<protein>
    <submittedName>
        <fullName evidence="3">Chromosomal replication initiation ATPase DnaA</fullName>
    </submittedName>
</protein>
<dbReference type="Gene3D" id="3.30.300.180">
    <property type="match status" value="1"/>
</dbReference>
<name>A0ABT9Z299_9BACI</name>
<dbReference type="RefSeq" id="WP_174879646.1">
    <property type="nucleotide sequence ID" value="NZ_CADEPK010000033.1"/>
</dbReference>
<proteinExistence type="predicted"/>
<accession>A0ABT9Z299</accession>
<organism evidence="3 4">
    <name type="scientific">Metabacillus niabensis</name>
    <dbReference type="NCBI Taxonomy" id="324854"/>
    <lineage>
        <taxon>Bacteria</taxon>
        <taxon>Bacillati</taxon>
        <taxon>Bacillota</taxon>
        <taxon>Bacilli</taxon>
        <taxon>Bacillales</taxon>
        <taxon>Bacillaceae</taxon>
        <taxon>Metabacillus</taxon>
    </lineage>
</organism>
<evidence type="ECO:0000256" key="1">
    <source>
        <dbReference type="SAM" id="MobiDB-lite"/>
    </source>
</evidence>
<feature type="compositionally biased region" description="Basic and acidic residues" evidence="1">
    <location>
        <begin position="131"/>
        <end position="143"/>
    </location>
</feature>
<dbReference type="Proteomes" id="UP001232245">
    <property type="component" value="Unassembled WGS sequence"/>
</dbReference>
<feature type="region of interest" description="Disordered" evidence="1">
    <location>
        <begin position="123"/>
        <end position="143"/>
    </location>
</feature>
<feature type="domain" description="DnaA N-terminal" evidence="2">
    <location>
        <begin position="3"/>
        <end position="63"/>
    </location>
</feature>
<evidence type="ECO:0000313" key="3">
    <source>
        <dbReference type="EMBL" id="MDQ0226374.1"/>
    </source>
</evidence>
<evidence type="ECO:0000313" key="4">
    <source>
        <dbReference type="Proteomes" id="UP001232245"/>
    </source>
</evidence>
<reference evidence="3 4" key="1">
    <citation type="submission" date="2023-07" db="EMBL/GenBank/DDBJ databases">
        <title>Genomic Encyclopedia of Type Strains, Phase IV (KMG-IV): sequencing the most valuable type-strain genomes for metagenomic binning, comparative biology and taxonomic classification.</title>
        <authorList>
            <person name="Goeker M."/>
        </authorList>
    </citation>
    <scope>NUCLEOTIDE SEQUENCE [LARGE SCALE GENOMIC DNA]</scope>
    <source>
        <strain evidence="3 4">DSM 17723</strain>
    </source>
</reference>
<evidence type="ECO:0000259" key="2">
    <source>
        <dbReference type="Pfam" id="PF11638"/>
    </source>
</evidence>
<keyword evidence="4" id="KW-1185">Reference proteome</keyword>
<dbReference type="Pfam" id="PF11638">
    <property type="entry name" value="DnaA_N"/>
    <property type="match status" value="1"/>
</dbReference>
<comment type="caution">
    <text evidence="3">The sequence shown here is derived from an EMBL/GenBank/DDBJ whole genome shotgun (WGS) entry which is preliminary data.</text>
</comment>
<gene>
    <name evidence="3" type="ORF">J2S02_002719</name>
</gene>
<dbReference type="EMBL" id="JAUSTZ010000005">
    <property type="protein sequence ID" value="MDQ0226374.1"/>
    <property type="molecule type" value="Genomic_DNA"/>
</dbReference>
<dbReference type="InterPro" id="IPR024633">
    <property type="entry name" value="DnaA_N_dom"/>
</dbReference>
<dbReference type="InterPro" id="IPR038454">
    <property type="entry name" value="DnaA_N_sf"/>
</dbReference>
<sequence length="174" mass="20380">MNERWLEVLKLIEGKLSKPSFETWLKATDAKIEGNNWTIIAQNEFSRDWLESRYMGLIEETIQELTSEIPFVKVITDRQVGLDKLQDNRIEHIITQINALHPSERKKLISILGEQGYAIEKNSTINSSSADHSERESTKEETEGRIEYLEREWKGMNERLHKLESKIIELIEKL</sequence>